<dbReference type="Pfam" id="PF01266">
    <property type="entry name" value="DAO"/>
    <property type="match status" value="1"/>
</dbReference>
<evidence type="ECO:0000259" key="4">
    <source>
        <dbReference type="Pfam" id="PF01266"/>
    </source>
</evidence>
<protein>
    <recommendedName>
        <fullName evidence="2">FAD-dependent oxidoreductase domain-containing protein 1</fullName>
    </recommendedName>
</protein>
<dbReference type="PANTHER" id="PTHR13847">
    <property type="entry name" value="SARCOSINE DEHYDROGENASE-RELATED"/>
    <property type="match status" value="1"/>
</dbReference>
<sequence>MYLLRAFSSVLHTNKDLCNKFFVRFYAKNKNPYVKTWELFSKEIPALFNASKQPITYPEHVDVVVIGGGFIGSSVAYWLNCRTGKGLSVVVLEKDLTYKDLQISSSLGTLTQHFSLPENIYLSQYSAEFFRNIKEHLGNDVDLQYQPHNNLVLACEKYAEKLEKNVALQAEYGLHNKLISSEDLKHRYPWLNTHDIKLGCTGIESEGTFNSLELLKGLVNKAQALGSVYINAEVVGFELEKQRDVLMEGVLPGSFERINKVIYKTPDNEEHSIKFAACVLAAGDNSGNIAQLAKIGTCEGLLSIPLPIEKREYNVYSIKDKAKDMGLKVPIVTDTSGLWLQRNGLDSNLLCGHVPLVTEETKDLSGEEYYANVIKPPLINRIQNCENAEVTLLTMEKQDINTFDYSGIIGPHPYHNNLYIATGFGKQGCLHAPGIGRAIAELIVDSQYSKIDLSRLCFDRILMNEPLVEFNIY</sequence>
<dbReference type="Gene3D" id="3.30.9.10">
    <property type="entry name" value="D-Amino Acid Oxidase, subunit A, domain 2"/>
    <property type="match status" value="1"/>
</dbReference>
<evidence type="ECO:0000313" key="5">
    <source>
        <dbReference type="EMBL" id="CAH0404736.1"/>
    </source>
</evidence>
<evidence type="ECO:0000256" key="3">
    <source>
        <dbReference type="ARBA" id="ARBA00046185"/>
    </source>
</evidence>
<dbReference type="InterPro" id="IPR036188">
    <property type="entry name" value="FAD/NAD-bd_sf"/>
</dbReference>
<reference evidence="5" key="1">
    <citation type="submission" date="2021-12" db="EMBL/GenBank/DDBJ databases">
        <authorList>
            <person name="King R."/>
        </authorList>
    </citation>
    <scope>NUCLEOTIDE SEQUENCE</scope>
</reference>
<evidence type="ECO:0000256" key="1">
    <source>
        <dbReference type="ARBA" id="ARBA00023002"/>
    </source>
</evidence>
<accession>A0ABN8B5V2</accession>
<dbReference type="InterPro" id="IPR006076">
    <property type="entry name" value="FAD-dep_OxRdtase"/>
</dbReference>
<evidence type="ECO:0000256" key="2">
    <source>
        <dbReference type="ARBA" id="ARBA00039785"/>
    </source>
</evidence>
<keyword evidence="1" id="KW-0560">Oxidoreductase</keyword>
<feature type="domain" description="FAD dependent oxidoreductase" evidence="4">
    <location>
        <begin position="62"/>
        <end position="442"/>
    </location>
</feature>
<evidence type="ECO:0000313" key="6">
    <source>
        <dbReference type="Proteomes" id="UP001153292"/>
    </source>
</evidence>
<gene>
    <name evidence="5" type="ORF">CHILSU_LOCUS8082</name>
</gene>
<organism evidence="5 6">
    <name type="scientific">Chilo suppressalis</name>
    <name type="common">Asiatic rice borer moth</name>
    <dbReference type="NCBI Taxonomy" id="168631"/>
    <lineage>
        <taxon>Eukaryota</taxon>
        <taxon>Metazoa</taxon>
        <taxon>Ecdysozoa</taxon>
        <taxon>Arthropoda</taxon>
        <taxon>Hexapoda</taxon>
        <taxon>Insecta</taxon>
        <taxon>Pterygota</taxon>
        <taxon>Neoptera</taxon>
        <taxon>Endopterygota</taxon>
        <taxon>Lepidoptera</taxon>
        <taxon>Glossata</taxon>
        <taxon>Ditrysia</taxon>
        <taxon>Pyraloidea</taxon>
        <taxon>Crambidae</taxon>
        <taxon>Crambinae</taxon>
        <taxon>Chilo</taxon>
    </lineage>
</organism>
<comment type="function">
    <text evidence="3">Required for the assembly of the mitochondrial membrane respiratory chain NADH dehydrogenase (Complex I). Involved in mid-late stages of complex I assembly.</text>
</comment>
<dbReference type="Proteomes" id="UP001153292">
    <property type="component" value="Chromosome 3"/>
</dbReference>
<dbReference type="PANTHER" id="PTHR13847:SF287">
    <property type="entry name" value="FAD-DEPENDENT OXIDOREDUCTASE DOMAIN-CONTAINING PROTEIN 1"/>
    <property type="match status" value="1"/>
</dbReference>
<proteinExistence type="predicted"/>
<dbReference type="Gene3D" id="3.50.50.60">
    <property type="entry name" value="FAD/NAD(P)-binding domain"/>
    <property type="match status" value="1"/>
</dbReference>
<keyword evidence="6" id="KW-1185">Reference proteome</keyword>
<dbReference type="SUPFAM" id="SSF51905">
    <property type="entry name" value="FAD/NAD(P)-binding domain"/>
    <property type="match status" value="1"/>
</dbReference>
<dbReference type="EMBL" id="OU963896">
    <property type="protein sequence ID" value="CAH0404736.1"/>
    <property type="molecule type" value="Genomic_DNA"/>
</dbReference>
<name>A0ABN8B5V2_CHISP</name>